<feature type="domain" description="Hydantoinase/oxoprolinase N-terminal" evidence="4">
    <location>
        <begin position="7"/>
        <end position="187"/>
    </location>
</feature>
<evidence type="ECO:0000256" key="1">
    <source>
        <dbReference type="ARBA" id="ARBA00010403"/>
    </source>
</evidence>
<dbReference type="InterPro" id="IPR049517">
    <property type="entry name" value="ACX-like_C"/>
</dbReference>
<reference evidence="7" key="1">
    <citation type="journal article" date="2024" name="Algal Res.">
        <title>Biochemical, toxicological and genomic investigation of a high-biomass producing Limnothrix strain isolated from Italian shallow drinking water reservoir.</title>
        <authorList>
            <person name="Simonazzi M."/>
            <person name="Shishido T.K."/>
            <person name="Delbaje E."/>
            <person name="Wahlsten M."/>
            <person name="Fewer D.P."/>
            <person name="Sivonen K."/>
            <person name="Pezzolesi L."/>
            <person name="Pistocchi R."/>
        </authorList>
    </citation>
    <scope>NUCLEOTIDE SEQUENCE [LARGE SCALE GENOMIC DNA]</scope>
    <source>
        <strain evidence="7">LRLZ20PSL1</strain>
    </source>
</reference>
<feature type="domain" description="Hydantoinase A/oxoprolinase" evidence="2">
    <location>
        <begin position="208"/>
        <end position="502"/>
    </location>
</feature>
<dbReference type="Proteomes" id="UP001604335">
    <property type="component" value="Unassembled WGS sequence"/>
</dbReference>
<comment type="similarity">
    <text evidence="1">Belongs to the oxoprolinase family.</text>
</comment>
<feature type="domain" description="Hydantoinase B/oxoprolinase" evidence="3">
    <location>
        <begin position="710"/>
        <end position="1219"/>
    </location>
</feature>
<name>A0ABW7C9H5_9CYAN</name>
<dbReference type="EMBL" id="JAZAQF010000014">
    <property type="protein sequence ID" value="MFG3816586.1"/>
    <property type="molecule type" value="Genomic_DNA"/>
</dbReference>
<evidence type="ECO:0000313" key="6">
    <source>
        <dbReference type="EMBL" id="MFG3816586.1"/>
    </source>
</evidence>
<proteinExistence type="inferred from homology"/>
<dbReference type="Pfam" id="PF01968">
    <property type="entry name" value="Hydantoinase_A"/>
    <property type="match status" value="1"/>
</dbReference>
<dbReference type="PANTHER" id="PTHR11365">
    <property type="entry name" value="5-OXOPROLINASE RELATED"/>
    <property type="match status" value="1"/>
</dbReference>
<protein>
    <submittedName>
        <fullName evidence="6">Hydantoinase B/oxoprolinase family protein</fullName>
    </submittedName>
</protein>
<gene>
    <name evidence="6" type="ORF">VPK24_02970</name>
</gene>
<feature type="domain" description="Acetophenone carboxylase-like C-terminal" evidence="5">
    <location>
        <begin position="620"/>
        <end position="676"/>
    </location>
</feature>
<sequence>MDRRWWFWVDRGGTFTDIVARRPDGRLVVHKLLSENPDRYADAPVQGIRDLMGLAADEPIDLVQIGAIEMGTTVATNALLERKGDRTVLVITEGFGDALKIGYQNRPDIFALEIRKPAPLYERAIEVRERLSAQGEVVRPFDAAAQADLLAQLKAARAEGCTSCAIALVHGYRYPQHEHIAAALAEAAGFEQISVSHHVSPLIKLVSRAETTVVDAYLSPVLRRYVNQVRSTLAGPNREALAGKLFFMQSNGGLTDADRFRGKDAVLSGPAGGIVGAVQTCVAAGFEQIVTFDMGGTSTDVAHYAGEYERQFETEVAGVRLRAPMMAIHTVAAGGGSILHFDGQRYRVGPDSAGANPGPAAYGRGGPLTVTDCNVQLGKLHPDFFPAVFGPEGDRPLDKAIVAERFAALTATIAQATSDGRSPEAVAAGFLAIAIEKMAAAIKQISVQRGYDLAHYTLCCFGGAGGQHACLLAEALGMTRIFIHPYAGVLSAYGIGLADVRQIGERAIEQVLEPGAIAALEPIFGDLQRSLEPQLPGFQEAIRTARLRYGGTDSPLVVSWPAAMEPDPAAWLRDRFEAIHRQRYGFALPDKPVVIEAIALELVRHKDLPPEPLLVASRSTPPESITTIQIYTADRWQDAPVFGRSALQPGDRIVGPAVIVEPTGTNVIEPGWAATLGDRGGLVLETLAPTDPDKGLEHLVSDDEPSLQPDPVRLEIFNNRFSAIAEQMGATLQNTSYSVNIKERLDFSCALFDRAGQLIANAPHIPVHLGSMGETVTALMAARELRPGDVFASNNPYNGGTHLPDITVITPVWLRSPAGVLSDRPDFFVASRGHHADLGGLTPGSMPPHSHSIAEEGILFDFLPIVRAGEFLEADVLAQLADNPYPARNPVQNLADLQAQIAANERGCQELQRLADTYGAATIQAYAGFVQDNAAASVERAIAQLRDGQATIALDCGAQITVQVRIDRARRRAAIDFSGTSPQQPNNFNAPIAITKAAVLYVFRTLVADEIPLNAGCLRPIDLTVPPASLLDPRSPAAVVAGNVETSQAVVDALYQALGVMANAQGTMNNFTFGSDRHQYYETICGGAGAGATFPGADAVQTHMTNSRLTDPEVLEWRYPVRLESFQIRPDSGGAGQQRGGHGVIRKLRFLEPMTAAIVSGRRSTQPAGLAGGAPGQPGRAWVERLNGAIDPLGATDQVQVQAGEAIAIETPGGGGYGRLEN</sequence>
<dbReference type="InterPro" id="IPR003692">
    <property type="entry name" value="Hydantoinase_B"/>
</dbReference>
<dbReference type="PANTHER" id="PTHR11365:SF23">
    <property type="entry name" value="HYPOTHETICAL 5-OXOPROLINASE (EUROFUNG)-RELATED"/>
    <property type="match status" value="1"/>
</dbReference>
<evidence type="ECO:0000259" key="3">
    <source>
        <dbReference type="Pfam" id="PF02538"/>
    </source>
</evidence>
<evidence type="ECO:0000313" key="7">
    <source>
        <dbReference type="Proteomes" id="UP001604335"/>
    </source>
</evidence>
<dbReference type="Pfam" id="PF05378">
    <property type="entry name" value="Hydant_A_N"/>
    <property type="match status" value="1"/>
</dbReference>
<evidence type="ECO:0000259" key="5">
    <source>
        <dbReference type="Pfam" id="PF19278"/>
    </source>
</evidence>
<dbReference type="Pfam" id="PF02538">
    <property type="entry name" value="Hydantoinase_B"/>
    <property type="match status" value="1"/>
</dbReference>
<dbReference type="InterPro" id="IPR008040">
    <property type="entry name" value="Hydant_A_N"/>
</dbReference>
<comment type="caution">
    <text evidence="6">The sequence shown here is derived from an EMBL/GenBank/DDBJ whole genome shotgun (WGS) entry which is preliminary data.</text>
</comment>
<dbReference type="RefSeq" id="WP_393010597.1">
    <property type="nucleotide sequence ID" value="NZ_JAZAQF010000014.1"/>
</dbReference>
<keyword evidence="7" id="KW-1185">Reference proteome</keyword>
<evidence type="ECO:0000259" key="2">
    <source>
        <dbReference type="Pfam" id="PF01968"/>
    </source>
</evidence>
<dbReference type="Pfam" id="PF19278">
    <property type="entry name" value="Hydant_A_C"/>
    <property type="match status" value="1"/>
</dbReference>
<evidence type="ECO:0000259" key="4">
    <source>
        <dbReference type="Pfam" id="PF05378"/>
    </source>
</evidence>
<dbReference type="InterPro" id="IPR045079">
    <property type="entry name" value="Oxoprolinase-like"/>
</dbReference>
<organism evidence="6 7">
    <name type="scientific">Limnothrix redekei LRLZ20PSL1</name>
    <dbReference type="NCBI Taxonomy" id="3112953"/>
    <lineage>
        <taxon>Bacteria</taxon>
        <taxon>Bacillati</taxon>
        <taxon>Cyanobacteriota</taxon>
        <taxon>Cyanophyceae</taxon>
        <taxon>Pseudanabaenales</taxon>
        <taxon>Pseudanabaenaceae</taxon>
        <taxon>Limnothrix</taxon>
    </lineage>
</organism>
<accession>A0ABW7C9H5</accession>
<dbReference type="InterPro" id="IPR002821">
    <property type="entry name" value="Hydantoinase_A"/>
</dbReference>